<dbReference type="EMBL" id="CP013244">
    <property type="protein sequence ID" value="ANP46490.1"/>
    <property type="molecule type" value="Genomic_DNA"/>
</dbReference>
<protein>
    <recommendedName>
        <fullName evidence="8">DUF2207 domain-containing protein</fullName>
    </recommendedName>
</protein>
<dbReference type="InterPro" id="IPR018702">
    <property type="entry name" value="DUF2207"/>
</dbReference>
<evidence type="ECO:0000256" key="1">
    <source>
        <dbReference type="SAM" id="MobiDB-lite"/>
    </source>
</evidence>
<dbReference type="InterPro" id="IPR048389">
    <property type="entry name" value="YciQ-like_C"/>
</dbReference>
<feature type="domain" description="DUF2207" evidence="4">
    <location>
        <begin position="25"/>
        <end position="211"/>
    </location>
</feature>
<evidence type="ECO:0000259" key="4">
    <source>
        <dbReference type="Pfam" id="PF09972"/>
    </source>
</evidence>
<dbReference type="InParanoid" id="A0A1B1AIY8"/>
<dbReference type="STRING" id="1759059.ATE48_11460"/>
<evidence type="ECO:0000313" key="7">
    <source>
        <dbReference type="Proteomes" id="UP000092498"/>
    </source>
</evidence>
<feature type="region of interest" description="Disordered" evidence="1">
    <location>
        <begin position="535"/>
        <end position="570"/>
    </location>
</feature>
<feature type="compositionally biased region" description="Gly residues" evidence="1">
    <location>
        <begin position="550"/>
        <end position="570"/>
    </location>
</feature>
<dbReference type="AlphaFoldDB" id="A0A1B1AIY8"/>
<evidence type="ECO:0000256" key="2">
    <source>
        <dbReference type="SAM" id="Phobius"/>
    </source>
</evidence>
<keyword evidence="2" id="KW-0812">Transmembrane</keyword>
<dbReference type="OrthoDB" id="9767603at2"/>
<keyword evidence="3" id="KW-0732">Signal</keyword>
<proteinExistence type="predicted"/>
<dbReference type="FunCoup" id="A0A1B1AIY8">
    <property type="interactions" value="5"/>
</dbReference>
<organism evidence="6 7">
    <name type="scientific">Candidatus Viadribacter manganicus</name>
    <dbReference type="NCBI Taxonomy" id="1759059"/>
    <lineage>
        <taxon>Bacteria</taxon>
        <taxon>Pseudomonadati</taxon>
        <taxon>Pseudomonadota</taxon>
        <taxon>Alphaproteobacteria</taxon>
        <taxon>Hyphomonadales</taxon>
        <taxon>Hyphomonadaceae</taxon>
        <taxon>Candidatus Viadribacter</taxon>
    </lineage>
</organism>
<evidence type="ECO:0000259" key="5">
    <source>
        <dbReference type="Pfam" id="PF20990"/>
    </source>
</evidence>
<keyword evidence="2" id="KW-1133">Transmembrane helix</keyword>
<feature type="signal peptide" evidence="3">
    <location>
        <begin position="1"/>
        <end position="21"/>
    </location>
</feature>
<feature type="domain" description="Predicted membrane protein YciQ-like C-terminal" evidence="5">
    <location>
        <begin position="268"/>
        <end position="500"/>
    </location>
</feature>
<feature type="transmembrane region" description="Helical" evidence="2">
    <location>
        <begin position="387"/>
        <end position="407"/>
    </location>
</feature>
<keyword evidence="2" id="KW-0472">Membrane</keyword>
<evidence type="ECO:0008006" key="8">
    <source>
        <dbReference type="Google" id="ProtNLM"/>
    </source>
</evidence>
<dbReference type="RefSeq" id="WP_066771647.1">
    <property type="nucleotide sequence ID" value="NZ_CP013244.1"/>
</dbReference>
<evidence type="ECO:0000313" key="6">
    <source>
        <dbReference type="EMBL" id="ANP46490.1"/>
    </source>
</evidence>
<feature type="transmembrane region" description="Helical" evidence="2">
    <location>
        <begin position="413"/>
        <end position="433"/>
    </location>
</feature>
<name>A0A1B1AIY8_9PROT</name>
<feature type="compositionally biased region" description="Low complexity" evidence="1">
    <location>
        <begin position="535"/>
        <end position="549"/>
    </location>
</feature>
<sequence length="570" mass="62898">MRLRTLFLALLALLFATPVLASEQINSFNTDIKVERDGDIIVTETLSVRVEGNEIRRGIFRDLPRFYEQDGVRYHYEYDILTIQRDDRREKFDTESEGNAFRIIIGDEDVMLDYGDHTYVIRYRVKNAIRYFPTHDELYWNVTGNYWNFPIAQARTSITMPRGVNVRDVQAYTGGQGQAGHDFAVTQAAERQTFSTTRPLNINEGLTVSVSVDKGVIDPPSTSDIAGLWWQRFGSLTVLGISMLALFVWLYRAFNRVGRDPQKGPVFPRYEAPNGYSPAGVHYVYNRGAADGHRALIATLMYLAVKGRIVVDATDKKHTELTRKSSSTSAGIEGITPEDLAFETDLFVSSNHKTLGGTYDSGFTGAYTNFSKTLAAKYGEKYFRWNIGYTIAALAVSIIVVVIAAFLANEWSIWLTLGIIALAILNFVFMYLMPAPTQEGQKLRTEIEGFRLYMETAEKLQLNAAKPGSEAPPPMTTERYEKFLPYAVALGVEKPWTTHFEKLMPQEASNYHPTWANISTGQSFASLSNSMVSNMSSGVSSSLPQSSSSSGGGGGGSSGGGGGGGGGGGW</sequence>
<dbReference type="Proteomes" id="UP000092498">
    <property type="component" value="Chromosome"/>
</dbReference>
<feature type="transmembrane region" description="Helical" evidence="2">
    <location>
        <begin position="229"/>
        <end position="251"/>
    </location>
</feature>
<reference evidence="6 7" key="1">
    <citation type="submission" date="2015-11" db="EMBL/GenBank/DDBJ databases">
        <title>Whole-Genome Sequence of Candidatus Oderbacter manganicum from the National Park Lower Oder Valley, Germany.</title>
        <authorList>
            <person name="Braun B."/>
            <person name="Liere K."/>
            <person name="Szewzyk U."/>
        </authorList>
    </citation>
    <scope>NUCLEOTIDE SEQUENCE [LARGE SCALE GENOMIC DNA]</scope>
    <source>
        <strain evidence="6 7">OTSz_A_272</strain>
    </source>
</reference>
<evidence type="ECO:0000256" key="3">
    <source>
        <dbReference type="SAM" id="SignalP"/>
    </source>
</evidence>
<gene>
    <name evidence="6" type="ORF">ATE48_11460</name>
</gene>
<dbReference type="Pfam" id="PF09972">
    <property type="entry name" value="DUF2207"/>
    <property type="match status" value="1"/>
</dbReference>
<dbReference type="Pfam" id="PF20990">
    <property type="entry name" value="DUF2207_C"/>
    <property type="match status" value="1"/>
</dbReference>
<feature type="chain" id="PRO_5008518888" description="DUF2207 domain-containing protein" evidence="3">
    <location>
        <begin position="22"/>
        <end position="570"/>
    </location>
</feature>
<dbReference type="KEGG" id="cbot:ATE48_11460"/>
<keyword evidence="7" id="KW-1185">Reference proteome</keyword>
<accession>A0A1B1AIY8</accession>